<dbReference type="SUPFAM" id="SSF55811">
    <property type="entry name" value="Nudix"/>
    <property type="match status" value="1"/>
</dbReference>
<evidence type="ECO:0000256" key="2">
    <source>
        <dbReference type="ARBA" id="ARBA00022801"/>
    </source>
</evidence>
<proteinExistence type="predicted"/>
<dbReference type="Pfam" id="PF00293">
    <property type="entry name" value="NUDIX"/>
    <property type="match status" value="1"/>
</dbReference>
<keyword evidence="2" id="KW-0378">Hydrolase</keyword>
<dbReference type="PANTHER" id="PTHR43046">
    <property type="entry name" value="GDP-MANNOSE MANNOSYL HYDROLASE"/>
    <property type="match status" value="1"/>
</dbReference>
<dbReference type="InterPro" id="IPR015797">
    <property type="entry name" value="NUDIX_hydrolase-like_dom_sf"/>
</dbReference>
<dbReference type="Gene3D" id="3.90.79.10">
    <property type="entry name" value="Nucleoside Triphosphate Pyrophosphohydrolase"/>
    <property type="match status" value="1"/>
</dbReference>
<evidence type="ECO:0000313" key="4">
    <source>
        <dbReference type="EMBL" id="SGY86179.1"/>
    </source>
</evidence>
<organism evidence="4 5">
    <name type="scientific">Moritella viscosa</name>
    <dbReference type="NCBI Taxonomy" id="80854"/>
    <lineage>
        <taxon>Bacteria</taxon>
        <taxon>Pseudomonadati</taxon>
        <taxon>Pseudomonadota</taxon>
        <taxon>Gammaproteobacteria</taxon>
        <taxon>Alteromonadales</taxon>
        <taxon>Moritellaceae</taxon>
        <taxon>Moritella</taxon>
    </lineage>
</organism>
<dbReference type="InterPro" id="IPR000086">
    <property type="entry name" value="NUDIX_hydrolase_dom"/>
</dbReference>
<accession>A0ABY1H939</accession>
<name>A0ABY1H939_9GAMM</name>
<dbReference type="EMBL" id="FPLJ01000030">
    <property type="protein sequence ID" value="SGY86179.1"/>
    <property type="molecule type" value="Genomic_DNA"/>
</dbReference>
<gene>
    <name evidence="4" type="ORF">MT2528_0990</name>
</gene>
<dbReference type="PROSITE" id="PS51462">
    <property type="entry name" value="NUDIX"/>
    <property type="match status" value="1"/>
</dbReference>
<feature type="domain" description="Nudix hydrolase" evidence="3">
    <location>
        <begin position="1"/>
        <end position="126"/>
    </location>
</feature>
<keyword evidence="5" id="KW-1185">Reference proteome</keyword>
<evidence type="ECO:0000313" key="5">
    <source>
        <dbReference type="Proteomes" id="UP000182660"/>
    </source>
</evidence>
<comment type="cofactor">
    <cofactor evidence="1">
        <name>Mg(2+)</name>
        <dbReference type="ChEBI" id="CHEBI:18420"/>
    </cofactor>
</comment>
<sequence length="129" mass="14834">MYQDVVQIVFIKGYQVLLSFRQNTEFLDQQWSLPGGRIELGEAPQVSAIRESLEEVGVDPINLNFLIQLSDPNVDCQHYVYVCDDWQGEIINAEPHLCREVTWFDIEAIPRVYAPTIPPIIAALKRYLV</sequence>
<dbReference type="Proteomes" id="UP000182660">
    <property type="component" value="Unassembled WGS sequence"/>
</dbReference>
<dbReference type="InterPro" id="IPR020476">
    <property type="entry name" value="Nudix_hydrolase"/>
</dbReference>
<dbReference type="RefSeq" id="WP_075471256.1">
    <property type="nucleotide sequence ID" value="NZ_CAWQZC010000050.1"/>
</dbReference>
<protein>
    <submittedName>
        <fullName evidence="4">MutT family protein</fullName>
    </submittedName>
</protein>
<dbReference type="PRINTS" id="PR00502">
    <property type="entry name" value="NUDIXFAMILY"/>
</dbReference>
<dbReference type="GeneID" id="61294732"/>
<reference evidence="4 5" key="1">
    <citation type="submission" date="2016-11" db="EMBL/GenBank/DDBJ databases">
        <authorList>
            <person name="Klemetsen T."/>
        </authorList>
    </citation>
    <scope>NUCLEOTIDE SEQUENCE [LARGE SCALE GENOMIC DNA]</scope>
    <source>
        <strain evidence="4">MT 2528</strain>
    </source>
</reference>
<comment type="caution">
    <text evidence="4">The sequence shown here is derived from an EMBL/GenBank/DDBJ whole genome shotgun (WGS) entry which is preliminary data.</text>
</comment>
<evidence type="ECO:0000256" key="1">
    <source>
        <dbReference type="ARBA" id="ARBA00001946"/>
    </source>
</evidence>
<evidence type="ECO:0000259" key="3">
    <source>
        <dbReference type="PROSITE" id="PS51462"/>
    </source>
</evidence>
<dbReference type="PANTHER" id="PTHR43046:SF2">
    <property type="entry name" value="8-OXO-DGTP DIPHOSPHATASE-RELATED"/>
    <property type="match status" value="1"/>
</dbReference>